<evidence type="ECO:0000256" key="1">
    <source>
        <dbReference type="SAM" id="Phobius"/>
    </source>
</evidence>
<proteinExistence type="predicted"/>
<keyword evidence="2" id="KW-0808">Transferase</keyword>
<dbReference type="Proteomes" id="UP000253517">
    <property type="component" value="Unassembled WGS sequence"/>
</dbReference>
<keyword evidence="1" id="KW-0472">Membrane</keyword>
<keyword evidence="1" id="KW-1133">Transmembrane helix</keyword>
<keyword evidence="3" id="KW-1185">Reference proteome</keyword>
<feature type="transmembrane region" description="Helical" evidence="1">
    <location>
        <begin position="320"/>
        <end position="338"/>
    </location>
</feature>
<reference evidence="2 3" key="1">
    <citation type="submission" date="2018-07" db="EMBL/GenBank/DDBJ databases">
        <title>Genomic Encyclopedia of Type Strains, Phase IV (KMG-IV): sequencing the most valuable type-strain genomes for metagenomic binning, comparative biology and taxonomic classification.</title>
        <authorList>
            <person name="Goeker M."/>
        </authorList>
    </citation>
    <scope>NUCLEOTIDE SEQUENCE [LARGE SCALE GENOMIC DNA]</scope>
    <source>
        <strain evidence="2 3">DSM 21410</strain>
    </source>
</reference>
<keyword evidence="1" id="KW-0812">Transmembrane</keyword>
<name>A0A369A989_9FLAO</name>
<dbReference type="Pfam" id="PF14897">
    <property type="entry name" value="EpsG"/>
    <property type="match status" value="1"/>
</dbReference>
<protein>
    <submittedName>
        <fullName evidence="2">EpsG-like putative glucosyltransferase</fullName>
    </submittedName>
</protein>
<feature type="transmembrane region" description="Helical" evidence="1">
    <location>
        <begin position="197"/>
        <end position="223"/>
    </location>
</feature>
<sequence length="425" mass="49507">MHLNKPYNSAKLPRISLGHLVMFLIWPFAVFVRSLRRYRIPQSKTIFWLFCIYFGLVFIVAENYVGSADSARYALQLKELHRESFSFSALVELIYSEVGYVDIYQPLLTWIVASFTNNPKVLFALFAAVFGFFYVQNLWMVLNSKQIRFSPLLFLFVLALALTNPIWNINGARMWTATHIFLYGVLHIYLNQNKKGYLWAAASILVHFSFLFPVALLIAYAFIPKNATILFVFFVSTSFVNEINYEGLREVLGFLPETFQPRVRGYTNEQYAEQMRASIEELSWHVRFADYCQKFVLYLWTILAFAFYDKWSKNLPKIKNLFLLGLFIGGFAKIAGLVPSGGRFLVLSNFIFCMVFIFLIAEFTVFRFKVQWAKQITYLPLTFYLIFAFRTGMDYYGPLLFVGNPLFALVMDDQIPLIEFIKSVF</sequence>
<dbReference type="EMBL" id="QPJS01000001">
    <property type="protein sequence ID" value="RCX05691.1"/>
    <property type="molecule type" value="Genomic_DNA"/>
</dbReference>
<feature type="transmembrane region" description="Helical" evidence="1">
    <location>
        <begin position="121"/>
        <end position="142"/>
    </location>
</feature>
<feature type="transmembrane region" description="Helical" evidence="1">
    <location>
        <begin position="15"/>
        <end position="34"/>
    </location>
</feature>
<dbReference type="GO" id="GO:0016740">
    <property type="term" value="F:transferase activity"/>
    <property type="evidence" value="ECO:0007669"/>
    <property type="project" value="UniProtKB-KW"/>
</dbReference>
<feature type="transmembrane region" description="Helical" evidence="1">
    <location>
        <begin position="149"/>
        <end position="167"/>
    </location>
</feature>
<evidence type="ECO:0000313" key="3">
    <source>
        <dbReference type="Proteomes" id="UP000253517"/>
    </source>
</evidence>
<feature type="transmembrane region" description="Helical" evidence="1">
    <location>
        <begin position="46"/>
        <end position="65"/>
    </location>
</feature>
<feature type="transmembrane region" description="Helical" evidence="1">
    <location>
        <begin position="378"/>
        <end position="397"/>
    </location>
</feature>
<feature type="transmembrane region" description="Helical" evidence="1">
    <location>
        <begin position="344"/>
        <end position="366"/>
    </location>
</feature>
<feature type="transmembrane region" description="Helical" evidence="1">
    <location>
        <begin position="288"/>
        <end position="308"/>
    </location>
</feature>
<accession>A0A369A989</accession>
<gene>
    <name evidence="2" type="ORF">DES35_101979</name>
</gene>
<organism evidence="2 3">
    <name type="scientific">Schleiferia thermophila</name>
    <dbReference type="NCBI Taxonomy" id="884107"/>
    <lineage>
        <taxon>Bacteria</taxon>
        <taxon>Pseudomonadati</taxon>
        <taxon>Bacteroidota</taxon>
        <taxon>Flavobacteriia</taxon>
        <taxon>Flavobacteriales</taxon>
        <taxon>Schleiferiaceae</taxon>
        <taxon>Schleiferia</taxon>
    </lineage>
</organism>
<evidence type="ECO:0000313" key="2">
    <source>
        <dbReference type="EMBL" id="RCX05691.1"/>
    </source>
</evidence>
<dbReference type="RefSeq" id="WP_114365952.1">
    <property type="nucleotide sequence ID" value="NZ_BHZF01000001.1"/>
</dbReference>
<comment type="caution">
    <text evidence="2">The sequence shown here is derived from an EMBL/GenBank/DDBJ whole genome shotgun (WGS) entry which is preliminary data.</text>
</comment>
<dbReference type="InterPro" id="IPR049458">
    <property type="entry name" value="EpsG-like"/>
</dbReference>
<feature type="transmembrane region" description="Helical" evidence="1">
    <location>
        <begin position="173"/>
        <end position="190"/>
    </location>
</feature>
<dbReference type="AlphaFoldDB" id="A0A369A989"/>